<comment type="subcellular location">
    <subcellularLocation>
        <location evidence="1 9 10">Cytoplasm</location>
    </subcellularLocation>
</comment>
<dbReference type="PROSITE" id="PS00618">
    <property type="entry name" value="RECF_2"/>
    <property type="match status" value="1"/>
</dbReference>
<evidence type="ECO:0000256" key="9">
    <source>
        <dbReference type="HAMAP-Rule" id="MF_00365"/>
    </source>
</evidence>
<evidence type="ECO:0000256" key="5">
    <source>
        <dbReference type="ARBA" id="ARBA00022705"/>
    </source>
</evidence>
<evidence type="ECO:0000256" key="2">
    <source>
        <dbReference type="ARBA" id="ARBA00008016"/>
    </source>
</evidence>
<evidence type="ECO:0000256" key="8">
    <source>
        <dbReference type="ARBA" id="ARBA00023125"/>
    </source>
</evidence>
<reference evidence="12 13" key="1">
    <citation type="journal article" date="2016" name="Appl. Environ. Microbiol.">
        <title>Lack of Overt Genome Reduction in the Bryostatin-Producing Bryozoan Symbiont "Candidatus Endobugula sertula".</title>
        <authorList>
            <person name="Miller I.J."/>
            <person name="Vanee N."/>
            <person name="Fong S.S."/>
            <person name="Lim-Fong G.E."/>
            <person name="Kwan J.C."/>
        </authorList>
    </citation>
    <scope>NUCLEOTIDE SEQUENCE [LARGE SCALE GENOMIC DNA]</scope>
    <source>
        <strain evidence="12">AB1-4</strain>
    </source>
</reference>
<dbReference type="Gene3D" id="1.20.1050.90">
    <property type="entry name" value="RecF/RecN/SMC, N-terminal domain"/>
    <property type="match status" value="1"/>
</dbReference>
<comment type="similarity">
    <text evidence="2 9 10">Belongs to the RecF family.</text>
</comment>
<dbReference type="Pfam" id="PF02463">
    <property type="entry name" value="SMC_N"/>
    <property type="match status" value="1"/>
</dbReference>
<dbReference type="STRING" id="62101.AB835_03565"/>
<name>A0A1D2QS24_9GAMM</name>
<dbReference type="PROSITE" id="PS00617">
    <property type="entry name" value="RECF_1"/>
    <property type="match status" value="1"/>
</dbReference>
<dbReference type="GO" id="GO:0000731">
    <property type="term" value="P:DNA synthesis involved in DNA repair"/>
    <property type="evidence" value="ECO:0007669"/>
    <property type="project" value="TreeGrafter"/>
</dbReference>
<gene>
    <name evidence="9" type="primary">recF</name>
    <name evidence="12" type="ORF">AB835_03565</name>
</gene>
<dbReference type="EMBL" id="MDLC01000009">
    <property type="protein sequence ID" value="ODS24391.1"/>
    <property type="molecule type" value="Genomic_DNA"/>
</dbReference>
<evidence type="ECO:0000256" key="6">
    <source>
        <dbReference type="ARBA" id="ARBA00022741"/>
    </source>
</evidence>
<dbReference type="PANTHER" id="PTHR32182:SF0">
    <property type="entry name" value="DNA REPLICATION AND REPAIR PROTEIN RECF"/>
    <property type="match status" value="1"/>
</dbReference>
<organism evidence="12 13">
    <name type="scientific">Candidatus Endobugula sertula</name>
    <name type="common">Bugula neritina bacterial symbiont</name>
    <dbReference type="NCBI Taxonomy" id="62101"/>
    <lineage>
        <taxon>Bacteria</taxon>
        <taxon>Pseudomonadati</taxon>
        <taxon>Pseudomonadota</taxon>
        <taxon>Gammaproteobacteria</taxon>
        <taxon>Cellvibrionales</taxon>
        <taxon>Cellvibrionaceae</taxon>
        <taxon>Candidatus Endobugula</taxon>
    </lineage>
</organism>
<dbReference type="GO" id="GO:0005524">
    <property type="term" value="F:ATP binding"/>
    <property type="evidence" value="ECO:0007669"/>
    <property type="project" value="UniProtKB-UniRule"/>
</dbReference>
<dbReference type="GO" id="GO:0006260">
    <property type="term" value="P:DNA replication"/>
    <property type="evidence" value="ECO:0007669"/>
    <property type="project" value="UniProtKB-UniRule"/>
</dbReference>
<dbReference type="Proteomes" id="UP000242502">
    <property type="component" value="Unassembled WGS sequence"/>
</dbReference>
<evidence type="ECO:0000313" key="12">
    <source>
        <dbReference type="EMBL" id="ODS24391.1"/>
    </source>
</evidence>
<dbReference type="PANTHER" id="PTHR32182">
    <property type="entry name" value="DNA REPLICATION AND REPAIR PROTEIN RECF"/>
    <property type="match status" value="1"/>
</dbReference>
<comment type="caution">
    <text evidence="12">The sequence shown here is derived from an EMBL/GenBank/DDBJ whole genome shotgun (WGS) entry which is preliminary data.</text>
</comment>
<evidence type="ECO:0000259" key="11">
    <source>
        <dbReference type="Pfam" id="PF02463"/>
    </source>
</evidence>
<keyword evidence="9 10" id="KW-0227">DNA damage</keyword>
<evidence type="ECO:0000313" key="13">
    <source>
        <dbReference type="Proteomes" id="UP000242502"/>
    </source>
</evidence>
<dbReference type="GO" id="GO:0005737">
    <property type="term" value="C:cytoplasm"/>
    <property type="evidence" value="ECO:0007669"/>
    <property type="project" value="UniProtKB-SubCell"/>
</dbReference>
<evidence type="ECO:0000256" key="4">
    <source>
        <dbReference type="ARBA" id="ARBA00022490"/>
    </source>
</evidence>
<dbReference type="NCBIfam" id="TIGR00611">
    <property type="entry name" value="recf"/>
    <property type="match status" value="1"/>
</dbReference>
<protein>
    <recommendedName>
        <fullName evidence="3 9">DNA replication and repair protein RecF</fullName>
    </recommendedName>
</protein>
<keyword evidence="9 10" id="KW-0742">SOS response</keyword>
<dbReference type="Gene3D" id="3.40.50.300">
    <property type="entry name" value="P-loop containing nucleotide triphosphate hydrolases"/>
    <property type="match status" value="1"/>
</dbReference>
<keyword evidence="8 9" id="KW-0238">DNA-binding</keyword>
<keyword evidence="9 10" id="KW-0234">DNA repair</keyword>
<proteinExistence type="inferred from homology"/>
<dbReference type="GO" id="GO:0003697">
    <property type="term" value="F:single-stranded DNA binding"/>
    <property type="evidence" value="ECO:0007669"/>
    <property type="project" value="UniProtKB-UniRule"/>
</dbReference>
<evidence type="ECO:0000256" key="7">
    <source>
        <dbReference type="ARBA" id="ARBA00022840"/>
    </source>
</evidence>
<keyword evidence="7 9" id="KW-0067">ATP-binding</keyword>
<dbReference type="InterPro" id="IPR042174">
    <property type="entry name" value="RecF_2"/>
</dbReference>
<comment type="function">
    <text evidence="9 10">The RecF protein is involved in DNA metabolism; it is required for DNA replication and normal SOS inducibility. RecF binds preferentially to single-stranded, linear DNA. It also seems to bind ATP.</text>
</comment>
<dbReference type="InterPro" id="IPR027417">
    <property type="entry name" value="P-loop_NTPase"/>
</dbReference>
<dbReference type="InterPro" id="IPR001238">
    <property type="entry name" value="DNA-binding_RecF"/>
</dbReference>
<dbReference type="GO" id="GO:0006302">
    <property type="term" value="P:double-strand break repair"/>
    <property type="evidence" value="ECO:0007669"/>
    <property type="project" value="TreeGrafter"/>
</dbReference>
<dbReference type="InterPro" id="IPR003395">
    <property type="entry name" value="RecF/RecN/SMC_N"/>
</dbReference>
<feature type="binding site" evidence="9">
    <location>
        <begin position="32"/>
        <end position="39"/>
    </location>
    <ligand>
        <name>ATP</name>
        <dbReference type="ChEBI" id="CHEBI:30616"/>
    </ligand>
</feature>
<keyword evidence="4 9" id="KW-0963">Cytoplasm</keyword>
<evidence type="ECO:0000256" key="1">
    <source>
        <dbReference type="ARBA" id="ARBA00004496"/>
    </source>
</evidence>
<dbReference type="InterPro" id="IPR018078">
    <property type="entry name" value="DNA-binding_RecF_CS"/>
</dbReference>
<sequence length="376" mass="42851">MTVLNRLIIKGLRNVHNATSIELSPKINFFYGNNGSGKTSILEAVSLLGLGRSFRSHKTLSLVNYSIDELIIFADIAIKENMVVPVGFQKHRNGRNIIRIAGESVHSAAVLAKQLPLQFINANSFQLIEGSPSQRRQFLDWVVFHVKPEFSNRWKALQKLLKQRNSLLRHDKINYSDLSPWDIEFCRLAEEIHHLRTETFKLFSEVFLGLDTDFAIDNLAITMEYTQGWNVDKSLSDCLKENFERDKRDGYTHHGPQRADIKIKAKGKPAAEVLSRGQKKALICAMHIAQAYLYQQETQQKCVFLVDDLLAELDKRHSIRLAAWLTELGGQVFVTGISEKEMQDAWAEQKTKTALFHVKQGSVEQIHTANKLTEKP</sequence>
<keyword evidence="5 9" id="KW-0235">DNA replication</keyword>
<dbReference type="GO" id="GO:0009432">
    <property type="term" value="P:SOS response"/>
    <property type="evidence" value="ECO:0007669"/>
    <property type="project" value="UniProtKB-UniRule"/>
</dbReference>
<evidence type="ECO:0000256" key="3">
    <source>
        <dbReference type="ARBA" id="ARBA00020170"/>
    </source>
</evidence>
<dbReference type="HAMAP" id="MF_00365">
    <property type="entry name" value="RecF"/>
    <property type="match status" value="1"/>
</dbReference>
<accession>A0A1D2QS24</accession>
<evidence type="ECO:0000256" key="10">
    <source>
        <dbReference type="RuleBase" id="RU000578"/>
    </source>
</evidence>
<dbReference type="AlphaFoldDB" id="A0A1D2QS24"/>
<feature type="domain" description="RecF/RecN/SMC N-terminal" evidence="11">
    <location>
        <begin position="4"/>
        <end position="350"/>
    </location>
</feature>
<keyword evidence="6 9" id="KW-0547">Nucleotide-binding</keyword>
<dbReference type="SUPFAM" id="SSF52540">
    <property type="entry name" value="P-loop containing nucleoside triphosphate hydrolases"/>
    <property type="match status" value="1"/>
</dbReference>